<dbReference type="InterPro" id="IPR006045">
    <property type="entry name" value="Cupin_1"/>
</dbReference>
<dbReference type="EMBL" id="BT042343">
    <property type="protein sequence ID" value="ACF87348.1"/>
    <property type="molecule type" value="mRNA"/>
</dbReference>
<accession>B4FZ05</accession>
<dbReference type="SUPFAM" id="SSF51182">
    <property type="entry name" value="RmlC-like cupins"/>
    <property type="match status" value="1"/>
</dbReference>
<feature type="domain" description="Cupin type-1" evidence="1">
    <location>
        <begin position="1"/>
        <end position="55"/>
    </location>
</feature>
<dbReference type="InterPro" id="IPR011051">
    <property type="entry name" value="RmlC_Cupin_sf"/>
</dbReference>
<dbReference type="Pfam" id="PF00190">
    <property type="entry name" value="Cupin_1"/>
    <property type="match status" value="1"/>
</dbReference>
<dbReference type="PANTHER" id="PTHR31238">
    <property type="entry name" value="GERMIN-LIKE PROTEIN SUBFAMILY 3 MEMBER 3"/>
    <property type="match status" value="1"/>
</dbReference>
<proteinExistence type="evidence at transcript level"/>
<dbReference type="Gene3D" id="2.60.120.10">
    <property type="entry name" value="Jelly Rolls"/>
    <property type="match status" value="1"/>
</dbReference>
<protein>
    <recommendedName>
        <fullName evidence="1">Cupin type-1 domain-containing protein</fullName>
    </recommendedName>
</protein>
<sequence>MIHFQMNLDHDKPAAALSSLSSQNPGVITIASAVFGSKPPISDDVLAKAFQVEKKLIDWLQSQFWDTNY</sequence>
<dbReference type="AlphaFoldDB" id="B4FZ05"/>
<name>B4FZ05_MAIZE</name>
<dbReference type="InterPro" id="IPR014710">
    <property type="entry name" value="RmlC-like_jellyroll"/>
</dbReference>
<evidence type="ECO:0000313" key="2">
    <source>
        <dbReference type="EMBL" id="ACF87348.1"/>
    </source>
</evidence>
<evidence type="ECO:0000259" key="1">
    <source>
        <dbReference type="Pfam" id="PF00190"/>
    </source>
</evidence>
<reference evidence="2" key="1">
    <citation type="journal article" date="2009" name="PLoS Genet.">
        <title>Sequencing, mapping, and analysis of 27,455 maize full-length cDNAs.</title>
        <authorList>
            <person name="Soderlund C."/>
            <person name="Descour A."/>
            <person name="Kudrna D."/>
            <person name="Bomhoff M."/>
            <person name="Boyd L."/>
            <person name="Currie J."/>
            <person name="Angelova A."/>
            <person name="Collura K."/>
            <person name="Wissotski M."/>
            <person name="Ashley E."/>
            <person name="Morrow D."/>
            <person name="Fernandes J."/>
            <person name="Walbot V."/>
            <person name="Yu Y."/>
        </authorList>
    </citation>
    <scope>NUCLEOTIDE SEQUENCE</scope>
    <source>
        <strain evidence="2">B73</strain>
    </source>
</reference>
<organism evidence="2">
    <name type="scientific">Zea mays</name>
    <name type="common">Maize</name>
    <dbReference type="NCBI Taxonomy" id="4577"/>
    <lineage>
        <taxon>Eukaryota</taxon>
        <taxon>Viridiplantae</taxon>
        <taxon>Streptophyta</taxon>
        <taxon>Embryophyta</taxon>
        <taxon>Tracheophyta</taxon>
        <taxon>Spermatophyta</taxon>
        <taxon>Magnoliopsida</taxon>
        <taxon>Liliopsida</taxon>
        <taxon>Poales</taxon>
        <taxon>Poaceae</taxon>
        <taxon>PACMAD clade</taxon>
        <taxon>Panicoideae</taxon>
        <taxon>Andropogonodae</taxon>
        <taxon>Andropogoneae</taxon>
        <taxon>Tripsacinae</taxon>
        <taxon>Zea</taxon>
    </lineage>
</organism>